<dbReference type="Proteomes" id="UP000694395">
    <property type="component" value="Chromosome 26"/>
</dbReference>
<evidence type="ECO:0000256" key="5">
    <source>
        <dbReference type="ARBA" id="ARBA00014741"/>
    </source>
</evidence>
<dbReference type="Pfam" id="PF01557">
    <property type="entry name" value="FAA_hydrolase"/>
    <property type="match status" value="1"/>
</dbReference>
<sequence length="444" mass="49396">MAAVNIWKKLLTLLLTLESIPEYNCNFKMSFVKIDEKSDFSYHNLPYGVFSTPENPRHRIGVAIGDQILDLSVIKSLFRGPVLSNHQDVFDQPTLNAFMGLGYEAWREARRSLQQLLSANETTLRDDVSLRSRAFFHKSSATMHLPAEIGDYTDFYSSRDHATNVGIMFRGKENALMPNWLRLPVGYHGRASSIVVSGTPIRRPSGQMRPDQSKPPVFGQSKQLDIELEMAFFVGGGNRLGEPIPIERAHQHIFGMVLMNDWSARDIQAWEYVPLGPFLGKNFGTTISPWVVPMEALLPFAEPNTVQDPKPLPYLCHDDAFTFNINLFVSVKGEAMKEAATICKSNFKYMYWTMKQQLAHHTVNGCNVRPGDLLASGTISGPDPDSFGSMLELSWKGSKTVDLGGGETRTFLKDGDEVTLTGYCEGSGYRVGFGPCAGTILPAL</sequence>
<evidence type="ECO:0000256" key="9">
    <source>
        <dbReference type="ARBA" id="ARBA00022842"/>
    </source>
</evidence>
<feature type="binding site" evidence="14">
    <location>
        <position position="285"/>
    </location>
    <ligand>
        <name>Mg(2+)</name>
        <dbReference type="ChEBI" id="CHEBI:18420"/>
    </ligand>
</feature>
<feature type="binding site" evidence="13">
    <location>
        <position position="268"/>
    </location>
    <ligand>
        <name>substrate</name>
    </ligand>
</feature>
<dbReference type="GO" id="GO:0004334">
    <property type="term" value="F:fumarylacetoacetase activity"/>
    <property type="evidence" value="ECO:0007669"/>
    <property type="project" value="UniProtKB-UniRule"/>
</dbReference>
<evidence type="ECO:0000256" key="1">
    <source>
        <dbReference type="ARBA" id="ARBA00000353"/>
    </source>
</evidence>
<dbReference type="Gene3D" id="2.30.30.230">
    <property type="entry name" value="Fumarylacetoacetase, N-terminal domain"/>
    <property type="match status" value="1"/>
</dbReference>
<feature type="binding site" evidence="14">
    <location>
        <position position="261"/>
    </location>
    <ligand>
        <name>Mg(2+)</name>
        <dbReference type="ChEBI" id="CHEBI:18420"/>
    </ligand>
</feature>
<feature type="binding site" evidence="14">
    <location>
        <position position="229"/>
    </location>
    <ligand>
        <name>Ca(2+)</name>
        <dbReference type="ChEBI" id="CHEBI:29108"/>
    </ligand>
</feature>
<dbReference type="InterPro" id="IPR005959">
    <property type="entry name" value="Fumarylacetoacetase"/>
</dbReference>
<evidence type="ECO:0000313" key="19">
    <source>
        <dbReference type="Ensembl" id="ENSOMYP00000115442.1"/>
    </source>
</evidence>
<feature type="active site" description="Proton acceptor" evidence="12">
    <location>
        <position position="161"/>
    </location>
</feature>
<evidence type="ECO:0000256" key="7">
    <source>
        <dbReference type="ARBA" id="ARBA00022801"/>
    </source>
</evidence>
<dbReference type="InterPro" id="IPR036663">
    <property type="entry name" value="Fumarylacetoacetase_C_sf"/>
</dbReference>
<feature type="binding site" evidence="14">
    <location>
        <position position="154"/>
    </location>
    <ligand>
        <name>Ca(2+)</name>
        <dbReference type="ChEBI" id="CHEBI:29108"/>
    </ligand>
</feature>
<feature type="chain" id="PRO_5044692573" description="Fumarylacetoacetase" evidence="16">
    <location>
        <begin position="26"/>
        <end position="444"/>
    </location>
</feature>
<dbReference type="Ensembl" id="ENSOMYT00000144407.1">
    <property type="protein sequence ID" value="ENSOMYP00000133247.1"/>
    <property type="gene ID" value="ENSOMYG00000032791.2"/>
</dbReference>
<comment type="catalytic activity">
    <reaction evidence="1 15">
        <text>4-fumarylacetoacetate + H2O = acetoacetate + fumarate + H(+)</text>
        <dbReference type="Rhea" id="RHEA:10244"/>
        <dbReference type="ChEBI" id="CHEBI:13705"/>
        <dbReference type="ChEBI" id="CHEBI:15377"/>
        <dbReference type="ChEBI" id="CHEBI:15378"/>
        <dbReference type="ChEBI" id="CHEBI:18034"/>
        <dbReference type="ChEBI" id="CHEBI:29806"/>
        <dbReference type="EC" id="3.7.1.2"/>
    </reaction>
</comment>
<dbReference type="OrthoDB" id="9971669at2759"/>
<keyword evidence="6 14" id="KW-0479">Metal-binding</keyword>
<feature type="binding site" evidence="14">
    <location>
        <position position="281"/>
    </location>
    <ligand>
        <name>Mg(2+)</name>
        <dbReference type="ChEBI" id="CHEBI:18420"/>
    </ligand>
</feature>
<dbReference type="GO" id="GO:1902000">
    <property type="term" value="P:homogentisate catabolic process"/>
    <property type="evidence" value="ECO:0007669"/>
    <property type="project" value="TreeGrafter"/>
</dbReference>
<dbReference type="NCBIfam" id="TIGR01266">
    <property type="entry name" value="fum_ac_acetase"/>
    <property type="match status" value="1"/>
</dbReference>
<dbReference type="FunFam" id="3.90.850.10:FF:000004">
    <property type="entry name" value="Fumarylacetoacetase"/>
    <property type="match status" value="1"/>
</dbReference>
<dbReference type="EC" id="3.7.1.2" evidence="4 15"/>
<dbReference type="GO" id="GO:0046872">
    <property type="term" value="F:metal ion binding"/>
    <property type="evidence" value="ECO:0007669"/>
    <property type="project" value="UniProtKB-UniRule"/>
</dbReference>
<evidence type="ECO:0000256" key="15">
    <source>
        <dbReference type="RuleBase" id="RU366008"/>
    </source>
</evidence>
<keyword evidence="20" id="KW-1185">Reference proteome</keyword>
<evidence type="ECO:0000256" key="12">
    <source>
        <dbReference type="PIRSR" id="PIRSR605959-1"/>
    </source>
</evidence>
<dbReference type="KEGG" id="omy:110506880"/>
<feature type="domain" description="Fumarylacetoacetase-like C-terminal" evidence="17">
    <location>
        <begin position="153"/>
        <end position="431"/>
    </location>
</feature>
<evidence type="ECO:0000256" key="16">
    <source>
        <dbReference type="SAM" id="SignalP"/>
    </source>
</evidence>
<dbReference type="GeneTree" id="ENSGT00390000008646"/>
<evidence type="ECO:0000256" key="14">
    <source>
        <dbReference type="PIRSR" id="PIRSR605959-3"/>
    </source>
</evidence>
<comment type="similarity">
    <text evidence="3 15">Belongs to the FAH family.</text>
</comment>
<protein>
    <recommendedName>
        <fullName evidence="5 15">Fumarylacetoacetase</fullName>
        <ecNumber evidence="4 15">3.7.1.2</ecNumber>
    </recommendedName>
    <alternativeName>
        <fullName evidence="15">Fumarylacetoacetate hydrolase</fullName>
    </alternativeName>
</protein>
<dbReference type="PANTHER" id="PTHR43069:SF2">
    <property type="entry name" value="FUMARYLACETOACETASE"/>
    <property type="match status" value="1"/>
</dbReference>
<evidence type="ECO:0000256" key="8">
    <source>
        <dbReference type="ARBA" id="ARBA00022837"/>
    </source>
</evidence>
<accession>A0A8K9URU0</accession>
<evidence type="ECO:0000256" key="4">
    <source>
        <dbReference type="ARBA" id="ARBA00012094"/>
    </source>
</evidence>
<evidence type="ECO:0000259" key="17">
    <source>
        <dbReference type="Pfam" id="PF01557"/>
    </source>
</evidence>
<evidence type="ECO:0000313" key="20">
    <source>
        <dbReference type="Proteomes" id="UP000694395"/>
    </source>
</evidence>
<dbReference type="UniPathway" id="UPA00139">
    <property type="reaction ID" value="UER00341"/>
</dbReference>
<organism evidence="19 20">
    <name type="scientific">Oncorhynchus mykiss</name>
    <name type="common">Rainbow trout</name>
    <name type="synonym">Salmo gairdneri</name>
    <dbReference type="NCBI Taxonomy" id="8022"/>
    <lineage>
        <taxon>Eukaryota</taxon>
        <taxon>Metazoa</taxon>
        <taxon>Chordata</taxon>
        <taxon>Craniata</taxon>
        <taxon>Vertebrata</taxon>
        <taxon>Euteleostomi</taxon>
        <taxon>Actinopterygii</taxon>
        <taxon>Neopterygii</taxon>
        <taxon>Teleostei</taxon>
        <taxon>Protacanthopterygii</taxon>
        <taxon>Salmoniformes</taxon>
        <taxon>Salmonidae</taxon>
        <taxon>Salmoninae</taxon>
        <taxon>Oncorhynchus</taxon>
    </lineage>
</organism>
<keyword evidence="8 14" id="KW-0106">Calcium</keyword>
<reference evidence="19" key="2">
    <citation type="submission" date="2025-05" db="UniProtKB">
        <authorList>
            <consortium name="Ensembl"/>
        </authorList>
    </citation>
    <scope>IDENTIFICATION</scope>
</reference>
<dbReference type="InterPro" id="IPR036462">
    <property type="entry name" value="Fumarylacetoacetase_N_sf"/>
</dbReference>
<feature type="binding site" evidence="13">
    <location>
        <position position="272"/>
    </location>
    <ligand>
        <name>substrate</name>
    </ligand>
</feature>
<dbReference type="SUPFAM" id="SSF63433">
    <property type="entry name" value="Fumarylacetoacetate hydrolase, FAH, N-terminal domain"/>
    <property type="match status" value="1"/>
</dbReference>
<dbReference type="PANTHER" id="PTHR43069">
    <property type="entry name" value="FUMARYLACETOACETASE"/>
    <property type="match status" value="1"/>
</dbReference>
<dbReference type="InterPro" id="IPR011234">
    <property type="entry name" value="Fumarylacetoacetase-like_C"/>
</dbReference>
<dbReference type="GO" id="GO:0006559">
    <property type="term" value="P:L-phenylalanine catabolic process"/>
    <property type="evidence" value="ECO:0007669"/>
    <property type="project" value="UniProtKB-UniRule"/>
</dbReference>
<feature type="binding site" evidence="14">
    <location>
        <position position="261"/>
    </location>
    <ligand>
        <name>Ca(2+)</name>
        <dbReference type="ChEBI" id="CHEBI:29108"/>
    </ligand>
</feature>
<evidence type="ECO:0000256" key="3">
    <source>
        <dbReference type="ARBA" id="ARBA00010211"/>
    </source>
</evidence>
<gene>
    <name evidence="19" type="primary">LOC110506880</name>
</gene>
<proteinExistence type="inferred from homology"/>
<comment type="pathway">
    <text evidence="2 15">Amino-acid degradation; L-phenylalanine degradation; acetoacetate and fumarate from L-phenylalanine: step 6/6.</text>
</comment>
<keyword evidence="9 14" id="KW-0460">Magnesium</keyword>
<dbReference type="GeneID" id="110506880"/>
<feature type="binding site" evidence="13">
    <location>
        <position position="378"/>
    </location>
    <ligand>
        <name>substrate</name>
    </ligand>
</feature>
<evidence type="ECO:0000256" key="6">
    <source>
        <dbReference type="ARBA" id="ARBA00022723"/>
    </source>
</evidence>
<dbReference type="InterPro" id="IPR015377">
    <property type="entry name" value="Fumarylacetoacetase_N"/>
</dbReference>
<evidence type="ECO:0000259" key="18">
    <source>
        <dbReference type="Pfam" id="PF09298"/>
    </source>
</evidence>
<feature type="signal peptide" evidence="16">
    <location>
        <begin position="1"/>
        <end position="25"/>
    </location>
</feature>
<feature type="domain" description="Fumarylacetoacetase N-terminal" evidence="18">
    <location>
        <begin position="43"/>
        <end position="146"/>
    </location>
</feature>
<keyword evidence="16" id="KW-0732">Signal</keyword>
<feature type="binding site" evidence="13">
    <location>
        <position position="170"/>
    </location>
    <ligand>
        <name>substrate</name>
    </ligand>
</feature>
<feature type="binding site" evidence="14">
    <location>
        <position position="227"/>
    </location>
    <ligand>
        <name>Ca(2+)</name>
        <dbReference type="ChEBI" id="CHEBI:29108"/>
    </ligand>
</feature>
<dbReference type="Gene3D" id="3.90.850.10">
    <property type="entry name" value="Fumarylacetoacetase-like, C-terminal domain"/>
    <property type="match status" value="1"/>
</dbReference>
<dbReference type="AlphaFoldDB" id="A0A8K9URU0"/>
<dbReference type="SUPFAM" id="SSF56529">
    <property type="entry name" value="FAH"/>
    <property type="match status" value="1"/>
</dbReference>
<evidence type="ECO:0000256" key="11">
    <source>
        <dbReference type="ARBA" id="ARBA00023232"/>
    </source>
</evidence>
<evidence type="ECO:0000256" key="10">
    <source>
        <dbReference type="ARBA" id="ARBA00022878"/>
    </source>
</evidence>
<reference evidence="19 20" key="1">
    <citation type="submission" date="2020-07" db="EMBL/GenBank/DDBJ databases">
        <title>A long reads based de novo assembly of the rainbow trout Arlee double haploid line genome.</title>
        <authorList>
            <person name="Gao G."/>
            <person name="Palti Y."/>
        </authorList>
    </citation>
    <scope>NUCLEOTIDE SEQUENCE [LARGE SCALE GENOMIC DNA]</scope>
</reference>
<name>A0A8K9URU0_ONCMY</name>
<dbReference type="Ensembl" id="ENSOMYT00000117701.1">
    <property type="protein sequence ID" value="ENSOMYP00000115442.1"/>
    <property type="gene ID" value="ENSOMYG00000032817.2"/>
</dbReference>
<dbReference type="FunFam" id="2.30.30.230:FF:000001">
    <property type="entry name" value="Fumarylacetoacetase"/>
    <property type="match status" value="1"/>
</dbReference>
<keyword evidence="10 15" id="KW-0828">Tyrosine catabolism</keyword>
<keyword evidence="11 15" id="KW-0585">Phenylalanine catabolism</keyword>
<evidence type="ECO:0000256" key="2">
    <source>
        <dbReference type="ARBA" id="ARBA00004782"/>
    </source>
</evidence>
<comment type="cofactor">
    <cofactor evidence="15">
        <name>Mg(2+)</name>
        <dbReference type="ChEBI" id="CHEBI:18420"/>
    </cofactor>
    <cofactor evidence="15">
        <name>Ca(2+)</name>
        <dbReference type="ChEBI" id="CHEBI:29108"/>
    </cofactor>
</comment>
<dbReference type="GO" id="GO:0006572">
    <property type="term" value="P:L-tyrosine catabolic process"/>
    <property type="evidence" value="ECO:0007669"/>
    <property type="project" value="UniProtKB-UniRule"/>
</dbReference>
<evidence type="ECO:0000256" key="13">
    <source>
        <dbReference type="PIRSR" id="PIRSR605959-2"/>
    </source>
</evidence>
<dbReference type="Proteomes" id="UP000694395">
    <property type="component" value="Chromosome 6"/>
</dbReference>
<dbReference type="Pfam" id="PF09298">
    <property type="entry name" value="FAA_hydrolase_N"/>
    <property type="match status" value="1"/>
</dbReference>
<keyword evidence="7 15" id="KW-0378">Hydrolase</keyword>
<dbReference type="RefSeq" id="XP_036819559.1">
    <property type="nucleotide sequence ID" value="XM_036963664.1"/>
</dbReference>
<feature type="binding site" evidence="13">
    <location>
        <position position="156"/>
    </location>
    <ligand>
        <name>substrate</name>
    </ligand>
</feature>